<dbReference type="OrthoDB" id="9949835at2"/>
<gene>
    <name evidence="1" type="ordered locus">Acid_3082</name>
</gene>
<dbReference type="STRING" id="234267.Acid_3082"/>
<dbReference type="EMBL" id="CP000473">
    <property type="protein sequence ID" value="ABJ84061.1"/>
    <property type="molecule type" value="Genomic_DNA"/>
</dbReference>
<dbReference type="KEGG" id="sus:Acid_3082"/>
<sequence>MSNDDIERPFDSIESAHEYMTLLANTALDSIVELSHDRDLALREGQQRRAQAIELAIFKLKILGCHIFKGRRALNDLRILRRLILNERLTLENIIASM</sequence>
<protein>
    <submittedName>
        <fullName evidence="1">Uncharacterized protein</fullName>
    </submittedName>
</protein>
<dbReference type="AlphaFoldDB" id="Q022N9"/>
<accession>Q022N9</accession>
<proteinExistence type="predicted"/>
<dbReference type="HOGENOM" id="CLU_2332166_0_0_0"/>
<name>Q022N9_SOLUE</name>
<organism evidence="1">
    <name type="scientific">Solibacter usitatus (strain Ellin6076)</name>
    <dbReference type="NCBI Taxonomy" id="234267"/>
    <lineage>
        <taxon>Bacteria</taxon>
        <taxon>Pseudomonadati</taxon>
        <taxon>Acidobacteriota</taxon>
        <taxon>Terriglobia</taxon>
        <taxon>Bryobacterales</taxon>
        <taxon>Solibacteraceae</taxon>
        <taxon>Candidatus Solibacter</taxon>
    </lineage>
</organism>
<dbReference type="InParanoid" id="Q022N9"/>
<evidence type="ECO:0000313" key="1">
    <source>
        <dbReference type="EMBL" id="ABJ84061.1"/>
    </source>
</evidence>
<reference evidence="1" key="1">
    <citation type="submission" date="2006-10" db="EMBL/GenBank/DDBJ databases">
        <title>Complete sequence of Solibacter usitatus Ellin6076.</title>
        <authorList>
            <consortium name="US DOE Joint Genome Institute"/>
            <person name="Copeland A."/>
            <person name="Lucas S."/>
            <person name="Lapidus A."/>
            <person name="Barry K."/>
            <person name="Detter J.C."/>
            <person name="Glavina del Rio T."/>
            <person name="Hammon N."/>
            <person name="Israni S."/>
            <person name="Dalin E."/>
            <person name="Tice H."/>
            <person name="Pitluck S."/>
            <person name="Thompson L.S."/>
            <person name="Brettin T."/>
            <person name="Bruce D."/>
            <person name="Han C."/>
            <person name="Tapia R."/>
            <person name="Gilna P."/>
            <person name="Schmutz J."/>
            <person name="Larimer F."/>
            <person name="Land M."/>
            <person name="Hauser L."/>
            <person name="Kyrpides N."/>
            <person name="Mikhailova N."/>
            <person name="Janssen P.H."/>
            <person name="Kuske C.R."/>
            <person name="Richardson P."/>
        </authorList>
    </citation>
    <scope>NUCLEOTIDE SEQUENCE</scope>
    <source>
        <strain evidence="1">Ellin6076</strain>
    </source>
</reference>